<keyword evidence="3" id="KW-1185">Reference proteome</keyword>
<comment type="caution">
    <text evidence="2">The sequence shown here is derived from an EMBL/GenBank/DDBJ whole genome shotgun (WGS) entry which is preliminary data.</text>
</comment>
<dbReference type="Proteomes" id="UP000320244">
    <property type="component" value="Unassembled WGS sequence"/>
</dbReference>
<dbReference type="AlphaFoldDB" id="A0A563EA08"/>
<feature type="region of interest" description="Disordered" evidence="1">
    <location>
        <begin position="37"/>
        <end position="74"/>
    </location>
</feature>
<reference evidence="2 3" key="2">
    <citation type="submission" date="2019-08" db="EMBL/GenBank/DDBJ databases">
        <title>Jejuicoccus antrihumi gen. nov., sp. nov., a new member of the family Dermacoccaceae isolated from a cave.</title>
        <authorList>
            <person name="Schumann P."/>
            <person name="Kim I.S."/>
        </authorList>
    </citation>
    <scope>NUCLEOTIDE SEQUENCE [LARGE SCALE GENOMIC DNA]</scope>
    <source>
        <strain evidence="2 3">C5-26</strain>
    </source>
</reference>
<dbReference type="EMBL" id="VCQV01000002">
    <property type="protein sequence ID" value="TWP38624.1"/>
    <property type="molecule type" value="Genomic_DNA"/>
</dbReference>
<name>A0A563EA08_9MICO</name>
<proteinExistence type="predicted"/>
<reference evidence="2 3" key="1">
    <citation type="submission" date="2019-05" db="EMBL/GenBank/DDBJ databases">
        <authorList>
            <person name="Lee S.D."/>
        </authorList>
    </citation>
    <scope>NUCLEOTIDE SEQUENCE [LARGE SCALE GENOMIC DNA]</scope>
    <source>
        <strain evidence="2 3">C5-26</strain>
    </source>
</reference>
<sequence>MGRHTETASLRTNRRYAVAAGAVCVLIVAGVAGAKALTGGGPSTAGECDKPPADPRGEGHRLARLRPALPGVRA</sequence>
<evidence type="ECO:0000256" key="1">
    <source>
        <dbReference type="SAM" id="MobiDB-lite"/>
    </source>
</evidence>
<organism evidence="2 3">
    <name type="scientific">Leekyejoonella antrihumi</name>
    <dbReference type="NCBI Taxonomy" id="1660198"/>
    <lineage>
        <taxon>Bacteria</taxon>
        <taxon>Bacillati</taxon>
        <taxon>Actinomycetota</taxon>
        <taxon>Actinomycetes</taxon>
        <taxon>Micrococcales</taxon>
        <taxon>Dermacoccaceae</taxon>
        <taxon>Leekyejoonella</taxon>
    </lineage>
</organism>
<accession>A0A563EA08</accession>
<evidence type="ECO:0000313" key="3">
    <source>
        <dbReference type="Proteomes" id="UP000320244"/>
    </source>
</evidence>
<gene>
    <name evidence="2" type="ORF">FGL98_02230</name>
</gene>
<dbReference type="RefSeq" id="WP_146315027.1">
    <property type="nucleotide sequence ID" value="NZ_VCQV01000002.1"/>
</dbReference>
<feature type="compositionally biased region" description="Basic and acidic residues" evidence="1">
    <location>
        <begin position="47"/>
        <end position="61"/>
    </location>
</feature>
<evidence type="ECO:0000313" key="2">
    <source>
        <dbReference type="EMBL" id="TWP38624.1"/>
    </source>
</evidence>
<protein>
    <submittedName>
        <fullName evidence="2">Uncharacterized protein</fullName>
    </submittedName>
</protein>